<sequence>MALARRGGEGELAAPQDPRIAWAREELPARPGFSWPEKPKSAFVPPFALSRDATPAPAVTPAPAIAPAPAEPAPRAPRAAVAARLGALRATLPDAHAALDQVLGFGRAHLMPILGSFLVAGLGLGAAALLLSPGAEPVAPVAEVAAPLPEASAAPAPEPVASLPPEAEARPVLAAVEPPAAAAADEVELDLTATSVPDLTSEQIAALEPTAAAPAALATEYFAPRPRPRPAGVAQTSPGLAATGDAATAAVAARFPATRVVINYPANTPAAEVTAATESITAAGFPNTQSARVNVDMSAANVRYFHAADAEAARALAEATGAVARDFTSFSPPPRTGHLELWLPGTAPKRAPAPEDQILGILRDRAAQN</sequence>
<dbReference type="Proteomes" id="UP000249185">
    <property type="component" value="Unassembled WGS sequence"/>
</dbReference>
<name>A0A2W5ND66_RHOSU</name>
<reference evidence="2 3" key="1">
    <citation type="submission" date="2017-08" db="EMBL/GenBank/DDBJ databases">
        <title>Infants hospitalized years apart are colonized by the same room-sourced microbial strains.</title>
        <authorList>
            <person name="Brooks B."/>
            <person name="Olm M.R."/>
            <person name="Firek B.A."/>
            <person name="Baker R."/>
            <person name="Thomas B.C."/>
            <person name="Morowitz M.J."/>
            <person name="Banfield J.F."/>
        </authorList>
    </citation>
    <scope>NUCLEOTIDE SEQUENCE [LARGE SCALE GENOMIC DNA]</scope>
    <source>
        <strain evidence="2">S2_005_002_R2_34</strain>
    </source>
</reference>
<accession>A0A2W5ND66</accession>
<organism evidence="2 3">
    <name type="scientific">Rhodovulum sulfidophilum</name>
    <name type="common">Rhodobacter sulfidophilus</name>
    <dbReference type="NCBI Taxonomy" id="35806"/>
    <lineage>
        <taxon>Bacteria</taxon>
        <taxon>Pseudomonadati</taxon>
        <taxon>Pseudomonadota</taxon>
        <taxon>Alphaproteobacteria</taxon>
        <taxon>Rhodobacterales</taxon>
        <taxon>Paracoccaceae</taxon>
        <taxon>Rhodovulum</taxon>
    </lineage>
</organism>
<gene>
    <name evidence="2" type="ORF">DI556_04765</name>
</gene>
<dbReference type="EMBL" id="QFPW01000002">
    <property type="protein sequence ID" value="PZQ51476.1"/>
    <property type="molecule type" value="Genomic_DNA"/>
</dbReference>
<protein>
    <submittedName>
        <fullName evidence="2">Uncharacterized protein</fullName>
    </submittedName>
</protein>
<comment type="caution">
    <text evidence="2">The sequence shown here is derived from an EMBL/GenBank/DDBJ whole genome shotgun (WGS) entry which is preliminary data.</text>
</comment>
<feature type="region of interest" description="Disordered" evidence="1">
    <location>
        <begin position="1"/>
        <end position="25"/>
    </location>
</feature>
<proteinExistence type="predicted"/>
<dbReference type="AlphaFoldDB" id="A0A2W5ND66"/>
<evidence type="ECO:0000313" key="2">
    <source>
        <dbReference type="EMBL" id="PZQ51476.1"/>
    </source>
</evidence>
<evidence type="ECO:0000313" key="3">
    <source>
        <dbReference type="Proteomes" id="UP000249185"/>
    </source>
</evidence>
<evidence type="ECO:0000256" key="1">
    <source>
        <dbReference type="SAM" id="MobiDB-lite"/>
    </source>
</evidence>